<reference evidence="2 3" key="1">
    <citation type="submission" date="2017-01" db="EMBL/GenBank/DDBJ databases">
        <title>Genome Analysis of Deinococcus marmoris KOPRI26562.</title>
        <authorList>
            <person name="Kim J.H."/>
            <person name="Oh H.-M."/>
        </authorList>
    </citation>
    <scope>NUCLEOTIDE SEQUENCE [LARGE SCALE GENOMIC DNA]</scope>
    <source>
        <strain evidence="2 3">KOPRI26562</strain>
    </source>
</reference>
<name>A0A1U7P4V8_9DEIO</name>
<evidence type="ECO:0000313" key="2">
    <source>
        <dbReference type="EMBL" id="OLV20190.1"/>
    </source>
</evidence>
<organism evidence="2 3">
    <name type="scientific">Deinococcus marmoris</name>
    <dbReference type="NCBI Taxonomy" id="249408"/>
    <lineage>
        <taxon>Bacteria</taxon>
        <taxon>Thermotogati</taxon>
        <taxon>Deinococcota</taxon>
        <taxon>Deinococci</taxon>
        <taxon>Deinococcales</taxon>
        <taxon>Deinococcaceae</taxon>
        <taxon>Deinococcus</taxon>
    </lineage>
</organism>
<dbReference type="STRING" id="249408.BOO71_0000598"/>
<proteinExistence type="predicted"/>
<sequence length="40" mass="4393">MNGSGFQATIASHSRYVVSTPAVTEQQTKREKPQWEPASS</sequence>
<evidence type="ECO:0000313" key="3">
    <source>
        <dbReference type="Proteomes" id="UP000186607"/>
    </source>
</evidence>
<gene>
    <name evidence="2" type="ORF">BOO71_0000598</name>
</gene>
<evidence type="ECO:0000256" key="1">
    <source>
        <dbReference type="SAM" id="MobiDB-lite"/>
    </source>
</evidence>
<keyword evidence="3" id="KW-1185">Reference proteome</keyword>
<accession>A0A1U7P4V8</accession>
<protein>
    <submittedName>
        <fullName evidence="2">Uncharacterized protein</fullName>
    </submittedName>
</protein>
<comment type="caution">
    <text evidence="2">The sequence shown here is derived from an EMBL/GenBank/DDBJ whole genome shotgun (WGS) entry which is preliminary data.</text>
</comment>
<dbReference type="EMBL" id="MSTI01000007">
    <property type="protein sequence ID" value="OLV20190.1"/>
    <property type="molecule type" value="Genomic_DNA"/>
</dbReference>
<dbReference type="AlphaFoldDB" id="A0A1U7P4V8"/>
<feature type="region of interest" description="Disordered" evidence="1">
    <location>
        <begin position="19"/>
        <end position="40"/>
    </location>
</feature>
<dbReference type="Proteomes" id="UP000186607">
    <property type="component" value="Unassembled WGS sequence"/>
</dbReference>